<evidence type="ECO:0000256" key="6">
    <source>
        <dbReference type="RuleBase" id="RU363132"/>
    </source>
</evidence>
<dbReference type="AlphaFoldDB" id="A0AAV9IJ80"/>
<evidence type="ECO:0000256" key="7">
    <source>
        <dbReference type="SAM" id="MobiDB-lite"/>
    </source>
</evidence>
<evidence type="ECO:0000256" key="3">
    <source>
        <dbReference type="ARBA" id="ARBA00022824"/>
    </source>
</evidence>
<dbReference type="PROSITE" id="PS50845">
    <property type="entry name" value="RETICULON"/>
    <property type="match status" value="1"/>
</dbReference>
<feature type="transmembrane region" description="Helical" evidence="6">
    <location>
        <begin position="207"/>
        <end position="228"/>
    </location>
</feature>
<evidence type="ECO:0000313" key="10">
    <source>
        <dbReference type="Proteomes" id="UP001300502"/>
    </source>
</evidence>
<accession>A0AAV9IJ80</accession>
<gene>
    <name evidence="9" type="ORF">GAYE_SCF39G5296</name>
</gene>
<evidence type="ECO:0000256" key="2">
    <source>
        <dbReference type="ARBA" id="ARBA00022692"/>
    </source>
</evidence>
<feature type="compositionally biased region" description="Low complexity" evidence="7">
    <location>
        <begin position="7"/>
        <end position="25"/>
    </location>
</feature>
<dbReference type="PANTHER" id="PTHR10994:SF193">
    <property type="entry name" value="RETICULON-LIKE PROTEIN"/>
    <property type="match status" value="1"/>
</dbReference>
<dbReference type="GO" id="GO:0005789">
    <property type="term" value="C:endoplasmic reticulum membrane"/>
    <property type="evidence" value="ECO:0007669"/>
    <property type="project" value="UniProtKB-SubCell"/>
</dbReference>
<comment type="caution">
    <text evidence="9">The sequence shown here is derived from an EMBL/GenBank/DDBJ whole genome shotgun (WGS) entry which is preliminary data.</text>
</comment>
<keyword evidence="10" id="KW-1185">Reference proteome</keyword>
<feature type="domain" description="Reticulon" evidence="8">
    <location>
        <begin position="79"/>
        <end position="287"/>
    </location>
</feature>
<sequence length="287" mass="32178">MADPESESSSHNHSSNQPTNPSSPSVDDLLGGQSPSEVDSLTRTESAKGTSDAVGEYTTTYGTKHTPIPLAPSFISGKAAQLIYWRNIFVSSVVFVVGNIFFLTITVGKKSVISVLSYAFMIQLGLSFVYVNFSKLFVGFLGPDFVGTPTLGRPYVTKESLSKYLETSSKLINTSIDQIKIALFCVDNMFTLKLLGFFYFLSWVGKWMSTATMMYLVFLYTFTVPVIYEHFHKEVDEFVVFVKARIHEVLRPLVQTVQQQLKQGIDRCPPRVRPHLRHAFGIEEKVE</sequence>
<evidence type="ECO:0000256" key="1">
    <source>
        <dbReference type="ARBA" id="ARBA00004477"/>
    </source>
</evidence>
<dbReference type="EMBL" id="JANCYU010000051">
    <property type="protein sequence ID" value="KAK4527374.1"/>
    <property type="molecule type" value="Genomic_DNA"/>
</dbReference>
<dbReference type="Pfam" id="PF02453">
    <property type="entry name" value="Reticulon"/>
    <property type="match status" value="1"/>
</dbReference>
<evidence type="ECO:0000256" key="5">
    <source>
        <dbReference type="ARBA" id="ARBA00023136"/>
    </source>
</evidence>
<proteinExistence type="predicted"/>
<name>A0AAV9IJ80_9RHOD</name>
<dbReference type="PANTHER" id="PTHR10994">
    <property type="entry name" value="RETICULON"/>
    <property type="match status" value="1"/>
</dbReference>
<organism evidence="9 10">
    <name type="scientific">Galdieria yellowstonensis</name>
    <dbReference type="NCBI Taxonomy" id="3028027"/>
    <lineage>
        <taxon>Eukaryota</taxon>
        <taxon>Rhodophyta</taxon>
        <taxon>Bangiophyceae</taxon>
        <taxon>Galdieriales</taxon>
        <taxon>Galdieriaceae</taxon>
        <taxon>Galdieria</taxon>
    </lineage>
</organism>
<reference evidence="9 10" key="1">
    <citation type="submission" date="2022-07" db="EMBL/GenBank/DDBJ databases">
        <title>Genome-wide signatures of adaptation to extreme environments.</title>
        <authorList>
            <person name="Cho C.H."/>
            <person name="Yoon H.S."/>
        </authorList>
    </citation>
    <scope>NUCLEOTIDE SEQUENCE [LARGE SCALE GENOMIC DNA]</scope>
    <source>
        <strain evidence="9 10">108.79 E11</strain>
    </source>
</reference>
<protein>
    <recommendedName>
        <fullName evidence="6">Reticulon-like protein</fullName>
    </recommendedName>
</protein>
<dbReference type="GO" id="GO:0009617">
    <property type="term" value="P:response to bacterium"/>
    <property type="evidence" value="ECO:0007669"/>
    <property type="project" value="InterPro"/>
</dbReference>
<evidence type="ECO:0000259" key="8">
    <source>
        <dbReference type="PROSITE" id="PS50845"/>
    </source>
</evidence>
<keyword evidence="5 6" id="KW-0472">Membrane</keyword>
<dbReference type="InterPro" id="IPR003388">
    <property type="entry name" value="Reticulon"/>
</dbReference>
<feature type="transmembrane region" description="Helical" evidence="6">
    <location>
        <begin position="111"/>
        <end position="131"/>
    </location>
</feature>
<evidence type="ECO:0000256" key="4">
    <source>
        <dbReference type="ARBA" id="ARBA00022989"/>
    </source>
</evidence>
<feature type="region of interest" description="Disordered" evidence="7">
    <location>
        <begin position="1"/>
        <end position="52"/>
    </location>
</feature>
<keyword evidence="2 6" id="KW-0812">Transmembrane</keyword>
<evidence type="ECO:0000313" key="9">
    <source>
        <dbReference type="EMBL" id="KAK4527374.1"/>
    </source>
</evidence>
<feature type="transmembrane region" description="Helical" evidence="6">
    <location>
        <begin position="83"/>
        <end position="105"/>
    </location>
</feature>
<keyword evidence="3 6" id="KW-0256">Endoplasmic reticulum</keyword>
<dbReference type="Proteomes" id="UP001300502">
    <property type="component" value="Unassembled WGS sequence"/>
</dbReference>
<keyword evidence="4 6" id="KW-1133">Transmembrane helix</keyword>
<dbReference type="InterPro" id="IPR045064">
    <property type="entry name" value="Reticulon-like"/>
</dbReference>
<comment type="subcellular location">
    <subcellularLocation>
        <location evidence="1 6">Endoplasmic reticulum membrane</location>
        <topology evidence="1 6">Multi-pass membrane protein</topology>
    </subcellularLocation>
</comment>